<reference evidence="2 3" key="1">
    <citation type="submission" date="2020-06" db="EMBL/GenBank/DDBJ databases">
        <title>WGS assembly of Ceratodon purpureus strain R40.</title>
        <authorList>
            <person name="Carey S.B."/>
            <person name="Jenkins J."/>
            <person name="Shu S."/>
            <person name="Lovell J.T."/>
            <person name="Sreedasyam A."/>
            <person name="Maumus F."/>
            <person name="Tiley G.P."/>
            <person name="Fernandez-Pozo N."/>
            <person name="Barry K."/>
            <person name="Chen C."/>
            <person name="Wang M."/>
            <person name="Lipzen A."/>
            <person name="Daum C."/>
            <person name="Saski C.A."/>
            <person name="Payton A.C."/>
            <person name="Mcbreen J.C."/>
            <person name="Conrad R.E."/>
            <person name="Kollar L.M."/>
            <person name="Olsson S."/>
            <person name="Huttunen S."/>
            <person name="Landis J.B."/>
            <person name="Wickett N.J."/>
            <person name="Johnson M.G."/>
            <person name="Rensing S.A."/>
            <person name="Grimwood J."/>
            <person name="Schmutz J."/>
            <person name="Mcdaniel S.F."/>
        </authorList>
    </citation>
    <scope>NUCLEOTIDE SEQUENCE [LARGE SCALE GENOMIC DNA]</scope>
    <source>
        <strain evidence="2 3">R40</strain>
    </source>
</reference>
<dbReference type="PANTHER" id="PTHR33132:SF135">
    <property type="entry name" value="OS02G0799700 PROTEIN"/>
    <property type="match status" value="1"/>
</dbReference>
<name>A0A8T0GAJ4_CERPU</name>
<sequence length="244" mass="25544">MTASEFQSLETHSDATVCSGLYAKSTPKWNTKMHASKLLKGVLISRTLNSTSSNQESSSASSPNSTPARGKRAFSSDNALTSTSLIPKKTSSPVKTTCLCAPTKHAGSFRCRLHRVTQKHWDGRQIHPTSTSTAAASSSASLPANENSGTVGVITPWANGVAVPTTGCMSRTGAARPSRLRMVVVAAQPDDSDAPDVDDPASPMLSEGSVKYIKVATSTRITEDVNVKESAGAAPVSRKLHSSS</sequence>
<dbReference type="PANTHER" id="PTHR33132">
    <property type="entry name" value="OSJNBB0118P14.9 PROTEIN"/>
    <property type="match status" value="1"/>
</dbReference>
<keyword evidence="3" id="KW-1185">Reference proteome</keyword>
<dbReference type="OrthoDB" id="1924025at2759"/>
<feature type="region of interest" description="Disordered" evidence="1">
    <location>
        <begin position="50"/>
        <end position="93"/>
    </location>
</feature>
<organism evidence="2 3">
    <name type="scientific">Ceratodon purpureus</name>
    <name type="common">Fire moss</name>
    <name type="synonym">Dicranum purpureum</name>
    <dbReference type="NCBI Taxonomy" id="3225"/>
    <lineage>
        <taxon>Eukaryota</taxon>
        <taxon>Viridiplantae</taxon>
        <taxon>Streptophyta</taxon>
        <taxon>Embryophyta</taxon>
        <taxon>Bryophyta</taxon>
        <taxon>Bryophytina</taxon>
        <taxon>Bryopsida</taxon>
        <taxon>Dicranidae</taxon>
        <taxon>Pseudoditrichales</taxon>
        <taxon>Ditrichaceae</taxon>
        <taxon>Ceratodon</taxon>
    </lineage>
</organism>
<comment type="caution">
    <text evidence="2">The sequence shown here is derived from an EMBL/GenBank/DDBJ whole genome shotgun (WGS) entry which is preliminary data.</text>
</comment>
<proteinExistence type="predicted"/>
<evidence type="ECO:0000313" key="2">
    <source>
        <dbReference type="EMBL" id="KAG0556213.1"/>
    </source>
</evidence>
<dbReference type="AlphaFoldDB" id="A0A8T0GAJ4"/>
<evidence type="ECO:0000313" key="3">
    <source>
        <dbReference type="Proteomes" id="UP000822688"/>
    </source>
</evidence>
<feature type="compositionally biased region" description="Low complexity" evidence="1">
    <location>
        <begin position="50"/>
        <end position="68"/>
    </location>
</feature>
<feature type="compositionally biased region" description="Low complexity" evidence="1">
    <location>
        <begin position="129"/>
        <end position="141"/>
    </location>
</feature>
<feature type="region of interest" description="Disordered" evidence="1">
    <location>
        <begin position="120"/>
        <end position="147"/>
    </location>
</feature>
<evidence type="ECO:0000256" key="1">
    <source>
        <dbReference type="SAM" id="MobiDB-lite"/>
    </source>
</evidence>
<protein>
    <submittedName>
        <fullName evidence="2">Uncharacterized protein</fullName>
    </submittedName>
</protein>
<feature type="compositionally biased region" description="Polar residues" evidence="1">
    <location>
        <begin position="75"/>
        <end position="93"/>
    </location>
</feature>
<accession>A0A8T0GAJ4</accession>
<dbReference type="EMBL" id="CM026432">
    <property type="protein sequence ID" value="KAG0556213.1"/>
    <property type="molecule type" value="Genomic_DNA"/>
</dbReference>
<dbReference type="Proteomes" id="UP000822688">
    <property type="component" value="Chromosome 11"/>
</dbReference>
<gene>
    <name evidence="2" type="ORF">KC19_11G035400</name>
</gene>